<reference evidence="1 2" key="1">
    <citation type="submission" date="2008-08" db="EMBL/GenBank/DDBJ databases">
        <authorList>
            <person name="Madupu R."/>
            <person name="Durkin A.S."/>
            <person name="Torralba M."/>
            <person name="Methe B."/>
            <person name="Sutton G.G."/>
            <person name="Strausberg R.L."/>
            <person name="Nelson K.E."/>
        </authorList>
    </citation>
    <scope>NUCLEOTIDE SEQUENCE [LARGE SCALE GENOMIC DNA]</scope>
    <source>
        <strain evidence="1 2">RM3267</strain>
    </source>
</reference>
<proteinExistence type="predicted"/>
<comment type="caution">
    <text evidence="1">The sequence shown here is derived from an EMBL/GenBank/DDBJ whole genome shotgun (WGS) entry which is preliminary data.</text>
</comment>
<accession>B9CZG3</accession>
<dbReference type="STRING" id="553218.CAMRE0001_1522"/>
<sequence>MSNLVNIIIVFTNINEFLNLYAFYLSLIPTLCFTKFGLSR</sequence>
<name>B9CZG3_CAMRE</name>
<evidence type="ECO:0000313" key="1">
    <source>
        <dbReference type="EMBL" id="EEF14966.1"/>
    </source>
</evidence>
<dbReference type="AlphaFoldDB" id="B9CZG3"/>
<dbReference type="Proteomes" id="UP000003082">
    <property type="component" value="Unassembled WGS sequence"/>
</dbReference>
<protein>
    <submittedName>
        <fullName evidence="1">Uncharacterized protein</fullName>
    </submittedName>
</protein>
<organism evidence="1 2">
    <name type="scientific">Campylobacter rectus RM3267</name>
    <dbReference type="NCBI Taxonomy" id="553218"/>
    <lineage>
        <taxon>Bacteria</taxon>
        <taxon>Pseudomonadati</taxon>
        <taxon>Campylobacterota</taxon>
        <taxon>Epsilonproteobacteria</taxon>
        <taxon>Campylobacterales</taxon>
        <taxon>Campylobacteraceae</taxon>
        <taxon>Campylobacter</taxon>
    </lineage>
</organism>
<gene>
    <name evidence="1" type="ORF">CAMRE0001_1522</name>
</gene>
<evidence type="ECO:0000313" key="2">
    <source>
        <dbReference type="Proteomes" id="UP000003082"/>
    </source>
</evidence>
<keyword evidence="2" id="KW-1185">Reference proteome</keyword>
<dbReference type="EMBL" id="ACFU01000003">
    <property type="protein sequence ID" value="EEF14966.1"/>
    <property type="molecule type" value="Genomic_DNA"/>
</dbReference>